<evidence type="ECO:0000256" key="3">
    <source>
        <dbReference type="ARBA" id="ARBA00022729"/>
    </source>
</evidence>
<evidence type="ECO:0000256" key="2">
    <source>
        <dbReference type="ARBA" id="ARBA00022473"/>
    </source>
</evidence>
<keyword evidence="2" id="KW-0217">Developmental protein</keyword>
<dbReference type="InterPro" id="IPR006141">
    <property type="entry name" value="Intein_N"/>
</dbReference>
<dbReference type="InterPro" id="IPR001767">
    <property type="entry name" value="Hedgehog_Hint"/>
</dbReference>
<proteinExistence type="predicted"/>
<keyword evidence="6" id="KW-1185">Reference proteome</keyword>
<dbReference type="GO" id="GO:0016539">
    <property type="term" value="P:intein-mediated protein splicing"/>
    <property type="evidence" value="ECO:0007669"/>
    <property type="project" value="InterPro"/>
</dbReference>
<dbReference type="GO" id="GO:0016540">
    <property type="term" value="P:protein autoprocessing"/>
    <property type="evidence" value="ECO:0007669"/>
    <property type="project" value="InterPro"/>
</dbReference>
<dbReference type="InterPro" id="IPR003587">
    <property type="entry name" value="Hint_dom_N"/>
</dbReference>
<dbReference type="PANTHER" id="PTHR46706">
    <property type="entry name" value="PROTEIN QUA-1-RELATED"/>
    <property type="match status" value="1"/>
</dbReference>
<dbReference type="Proteomes" id="UP000270094">
    <property type="component" value="Unassembled WGS sequence"/>
</dbReference>
<comment type="subcellular location">
    <subcellularLocation>
        <location evidence="1">Secreted</location>
        <location evidence="1">Extracellular space</location>
    </subcellularLocation>
</comment>
<evidence type="ECO:0000256" key="1">
    <source>
        <dbReference type="ARBA" id="ARBA00004239"/>
    </source>
</evidence>
<name>A0A3P7IN58_STRVU</name>
<dbReference type="PRINTS" id="PR00632">
    <property type="entry name" value="SONICHHOG"/>
</dbReference>
<keyword evidence="3" id="KW-0732">Signal</keyword>
<dbReference type="InterPro" id="IPR052140">
    <property type="entry name" value="Dev_Signal_Hedgehog-like"/>
</dbReference>
<organism evidence="5 6">
    <name type="scientific">Strongylus vulgaris</name>
    <name type="common">Blood worm</name>
    <dbReference type="NCBI Taxonomy" id="40348"/>
    <lineage>
        <taxon>Eukaryota</taxon>
        <taxon>Metazoa</taxon>
        <taxon>Ecdysozoa</taxon>
        <taxon>Nematoda</taxon>
        <taxon>Chromadorea</taxon>
        <taxon>Rhabditida</taxon>
        <taxon>Rhabditina</taxon>
        <taxon>Rhabditomorpha</taxon>
        <taxon>Strongyloidea</taxon>
        <taxon>Strongylidae</taxon>
        <taxon>Strongylus</taxon>
    </lineage>
</organism>
<gene>
    <name evidence="5" type="ORF">SVUK_LOCUS9419</name>
</gene>
<dbReference type="Pfam" id="PF01079">
    <property type="entry name" value="Hint"/>
    <property type="match status" value="1"/>
</dbReference>
<evidence type="ECO:0000313" key="5">
    <source>
        <dbReference type="EMBL" id="VDM74421.1"/>
    </source>
</evidence>
<evidence type="ECO:0000313" key="6">
    <source>
        <dbReference type="Proteomes" id="UP000270094"/>
    </source>
</evidence>
<dbReference type="InterPro" id="IPR001657">
    <property type="entry name" value="Hedgehog"/>
</dbReference>
<dbReference type="SUPFAM" id="SSF51294">
    <property type="entry name" value="Hedgehog/intein (Hint) domain"/>
    <property type="match status" value="1"/>
</dbReference>
<dbReference type="GO" id="GO:0048731">
    <property type="term" value="P:system development"/>
    <property type="evidence" value="ECO:0007669"/>
    <property type="project" value="UniProtKB-ARBA"/>
</dbReference>
<accession>A0A3P7IN58</accession>
<dbReference type="GO" id="GO:0007267">
    <property type="term" value="P:cell-cell signaling"/>
    <property type="evidence" value="ECO:0007669"/>
    <property type="project" value="InterPro"/>
</dbReference>
<dbReference type="OrthoDB" id="5212at2759"/>
<sequence>MLELKMKCKPFKDVVCIGELQWTGGLEEVNNGTHNVLNAACCSYSAMAHSQLVRTIFLGQDDSYEGGFHEKPGQVGGFDLIKEVRKSVIGDNKYGSNTLIIFLQKSYLKNVFKNSFAFAKTKLKKKISSFFRVQYIITIHRLPCSTDRTRFRGYTRSPSRNKRRMDENKKENEYEYEWEENEGRRPAMRDYDDYYDYDYAVIVPRQMMSRRQHSNSRLWPLARAHADGGIFQTNDVIPLKGEQDVIVNSGSAISDEFSSLSSSQQQVPVAQAMPVTSVDGPLPPPLPSSYQQLPQYVPAYKEVAYTPAPYIQPPAQQVQFRQPHITEAPPQRVQYREPFSEQPQYRQPLPTPPSEYARAAQVPVQPAPAQQYYYYPYYQGGLNGLFEAMQCFSGDMEVETPSGPKAIKNLEVGDMVLSIDESMVTFSPVIMFLHKLENEHAQFLQINLETGESLKLTENHLMYVTNCAPEENLRLISARDSRIGQCVQITDSAKNFAARRIVSIDRVAGVGIYAPLTSTGDIMVNHVLVSCHSNLALKTLQQTFFSIYRSLSALLPDYIPNNLHDDAHLPFGVHYLTSVVDLFLPKMRANTNRRRVVVNPFMKNVSSVSVLRVKYQAVATLPTCSCERNCF</sequence>
<protein>
    <recommendedName>
        <fullName evidence="4">Hint domain-containing protein</fullName>
    </recommendedName>
</protein>
<dbReference type="AlphaFoldDB" id="A0A3P7IN58"/>
<dbReference type="InterPro" id="IPR036844">
    <property type="entry name" value="Hint_dom_sf"/>
</dbReference>
<dbReference type="EMBL" id="UYYB01094473">
    <property type="protein sequence ID" value="VDM74421.1"/>
    <property type="molecule type" value="Genomic_DNA"/>
</dbReference>
<dbReference type="CDD" id="cd00081">
    <property type="entry name" value="Hint"/>
    <property type="match status" value="1"/>
</dbReference>
<evidence type="ECO:0000259" key="4">
    <source>
        <dbReference type="SMART" id="SM00306"/>
    </source>
</evidence>
<dbReference type="SMART" id="SM00306">
    <property type="entry name" value="HintN"/>
    <property type="match status" value="1"/>
</dbReference>
<dbReference type="PANTHER" id="PTHR46706:SF12">
    <property type="entry name" value="PROTEIN QUA-1-RELATED"/>
    <property type="match status" value="1"/>
</dbReference>
<feature type="domain" description="Hint" evidence="4">
    <location>
        <begin position="389"/>
        <end position="491"/>
    </location>
</feature>
<reference evidence="5 6" key="1">
    <citation type="submission" date="2018-11" db="EMBL/GenBank/DDBJ databases">
        <authorList>
            <consortium name="Pathogen Informatics"/>
        </authorList>
    </citation>
    <scope>NUCLEOTIDE SEQUENCE [LARGE SCALE GENOMIC DNA]</scope>
</reference>
<dbReference type="GO" id="GO:0005576">
    <property type="term" value="C:extracellular region"/>
    <property type="evidence" value="ECO:0007669"/>
    <property type="project" value="UniProtKB-SubCell"/>
</dbReference>
<dbReference type="PROSITE" id="PS50817">
    <property type="entry name" value="INTEIN_N_TER"/>
    <property type="match status" value="1"/>
</dbReference>
<dbReference type="Gene3D" id="2.170.16.10">
    <property type="entry name" value="Hedgehog/Intein (Hint) domain"/>
    <property type="match status" value="1"/>
</dbReference>